<proteinExistence type="predicted"/>
<dbReference type="Proteomes" id="UP001302367">
    <property type="component" value="Chromosome 6"/>
</dbReference>
<dbReference type="AlphaFoldDB" id="A0A2G5HQV0"/>
<evidence type="ECO:0000313" key="3">
    <source>
        <dbReference type="EMBL" id="WPB04537.1"/>
    </source>
</evidence>
<feature type="compositionally biased region" description="Basic residues" evidence="1">
    <location>
        <begin position="81"/>
        <end position="98"/>
    </location>
</feature>
<dbReference type="Proteomes" id="UP000230605">
    <property type="component" value="Chromosome 6"/>
</dbReference>
<evidence type="ECO:0000313" key="5">
    <source>
        <dbReference type="Proteomes" id="UP001302367"/>
    </source>
</evidence>
<evidence type="ECO:0000313" key="4">
    <source>
        <dbReference type="Proteomes" id="UP000230605"/>
    </source>
</evidence>
<reference evidence="2 4" key="1">
    <citation type="submission" date="2015-10" db="EMBL/GenBank/DDBJ databases">
        <title>The cercosporin biosynthetic gene cluster was horizontally transferred to several fungal lineages and shown to be expanded in Cercospora beticola based on microsynteny with recipient genomes.</title>
        <authorList>
            <person name="De Jonge R."/>
            <person name="Ebert M.K."/>
            <person name="Suttle J.C."/>
            <person name="Jurick Ii W.M."/>
            <person name="Secor G.A."/>
            <person name="Thomma B.P."/>
            <person name="Van De Peer Y."/>
            <person name="Bolton M.D."/>
        </authorList>
    </citation>
    <scope>NUCLEOTIDE SEQUENCE [LARGE SCALE GENOMIC DNA]</scope>
    <source>
        <strain evidence="2 4">09-40</strain>
    </source>
</reference>
<evidence type="ECO:0000313" key="2">
    <source>
        <dbReference type="EMBL" id="PIA94612.1"/>
    </source>
</evidence>
<dbReference type="EMBL" id="LKMD01000104">
    <property type="protein sequence ID" value="PIA94612.1"/>
    <property type="molecule type" value="Genomic_DNA"/>
</dbReference>
<feature type="region of interest" description="Disordered" evidence="1">
    <location>
        <begin position="59"/>
        <end position="144"/>
    </location>
</feature>
<dbReference type="OrthoDB" id="4525115at2759"/>
<feature type="compositionally biased region" description="Acidic residues" evidence="1">
    <location>
        <begin position="103"/>
        <end position="117"/>
    </location>
</feature>
<reference evidence="3 5" key="2">
    <citation type="submission" date="2023-09" db="EMBL/GenBank/DDBJ databases">
        <title>Complete-Gapless Cercospora beticola genome.</title>
        <authorList>
            <person name="Wyatt N.A."/>
            <person name="Spanner R.E."/>
            <person name="Bolton M.D."/>
        </authorList>
    </citation>
    <scope>NUCLEOTIDE SEQUENCE [LARGE SCALE GENOMIC DNA]</scope>
    <source>
        <strain evidence="3">Cb09-40</strain>
    </source>
</reference>
<evidence type="ECO:0000256" key="1">
    <source>
        <dbReference type="SAM" id="MobiDB-lite"/>
    </source>
</evidence>
<feature type="compositionally biased region" description="Acidic residues" evidence="1">
    <location>
        <begin position="133"/>
        <end position="144"/>
    </location>
</feature>
<keyword evidence="5" id="KW-1185">Reference proteome</keyword>
<gene>
    <name evidence="2" type="ORF">CB0940_07983</name>
    <name evidence="3" type="ORF">RHO25_009183</name>
</gene>
<sequence length="144" mass="15412">MVFNWTDADEKLLLMRILAQTGMKAPDFNEVVAGMPEGVTVEACKHRMRKIKKEIEAMEVGTSSASGGGAALGSTPAKSGGGKKVKGTPANSKRKIGKKAATESEESPSCDQDDDVESPTKKVKTLAVKQEVNEDEDDDDDDRL</sequence>
<evidence type="ECO:0008006" key="6">
    <source>
        <dbReference type="Google" id="ProtNLM"/>
    </source>
</evidence>
<organism evidence="2 4">
    <name type="scientific">Cercospora beticola</name>
    <name type="common">Sugarbeet leaf spot fungus</name>
    <dbReference type="NCBI Taxonomy" id="122368"/>
    <lineage>
        <taxon>Eukaryota</taxon>
        <taxon>Fungi</taxon>
        <taxon>Dikarya</taxon>
        <taxon>Ascomycota</taxon>
        <taxon>Pezizomycotina</taxon>
        <taxon>Dothideomycetes</taxon>
        <taxon>Dothideomycetidae</taxon>
        <taxon>Mycosphaerellales</taxon>
        <taxon>Mycosphaerellaceae</taxon>
        <taxon>Cercospora</taxon>
    </lineage>
</organism>
<accession>A0A2G5HQV0</accession>
<name>A0A2G5HQV0_CERBT</name>
<dbReference type="EMBL" id="CP134189">
    <property type="protein sequence ID" value="WPB04537.1"/>
    <property type="molecule type" value="Genomic_DNA"/>
</dbReference>
<protein>
    <recommendedName>
        <fullName evidence="6">Myb-like domain-containing protein</fullName>
    </recommendedName>
</protein>